<comment type="caution">
    <text evidence="1">The sequence shown here is derived from an EMBL/GenBank/DDBJ whole genome shotgun (WGS) entry which is preliminary data.</text>
</comment>
<dbReference type="Pfam" id="PF10029">
    <property type="entry name" value="DUF2271"/>
    <property type="match status" value="1"/>
</dbReference>
<dbReference type="PIRSF" id="PIRSF014995">
    <property type="entry name" value="UCP014995"/>
    <property type="match status" value="1"/>
</dbReference>
<accession>A0ABV8A837</accession>
<dbReference type="InterPro" id="IPR006311">
    <property type="entry name" value="TAT_signal"/>
</dbReference>
<dbReference type="InterPro" id="IPR014469">
    <property type="entry name" value="DUF2271"/>
</dbReference>
<evidence type="ECO:0000313" key="1">
    <source>
        <dbReference type="EMBL" id="MFC3860696.1"/>
    </source>
</evidence>
<evidence type="ECO:0000313" key="2">
    <source>
        <dbReference type="Proteomes" id="UP001595748"/>
    </source>
</evidence>
<reference evidence="2" key="1">
    <citation type="journal article" date="2019" name="Int. J. Syst. Evol. Microbiol.">
        <title>The Global Catalogue of Microorganisms (GCM) 10K type strain sequencing project: providing services to taxonomists for standard genome sequencing and annotation.</title>
        <authorList>
            <consortium name="The Broad Institute Genomics Platform"/>
            <consortium name="The Broad Institute Genome Sequencing Center for Infectious Disease"/>
            <person name="Wu L."/>
            <person name="Ma J."/>
        </authorList>
    </citation>
    <scope>NUCLEOTIDE SEQUENCE [LARGE SCALE GENOMIC DNA]</scope>
    <source>
        <strain evidence="2">CCTCC AB 2013263</strain>
    </source>
</reference>
<dbReference type="EMBL" id="JBHRZF010000091">
    <property type="protein sequence ID" value="MFC3860696.1"/>
    <property type="molecule type" value="Genomic_DNA"/>
</dbReference>
<dbReference type="Proteomes" id="UP001595748">
    <property type="component" value="Unassembled WGS sequence"/>
</dbReference>
<dbReference type="Gene3D" id="2.60.40.4070">
    <property type="match status" value="1"/>
</dbReference>
<dbReference type="PROSITE" id="PS51318">
    <property type="entry name" value="TAT"/>
    <property type="match status" value="1"/>
</dbReference>
<organism evidence="1 2">
    <name type="scientific">Deinococcus antarcticus</name>
    <dbReference type="NCBI Taxonomy" id="1298767"/>
    <lineage>
        <taxon>Bacteria</taxon>
        <taxon>Thermotogati</taxon>
        <taxon>Deinococcota</taxon>
        <taxon>Deinococci</taxon>
        <taxon>Deinococcales</taxon>
        <taxon>Deinococcaceae</taxon>
        <taxon>Deinococcus</taxon>
    </lineage>
</organism>
<gene>
    <name evidence="1" type="ORF">ACFOPQ_07965</name>
</gene>
<keyword evidence="2" id="KW-1185">Reference proteome</keyword>
<sequence length="199" mass="21524">MTNTENTAPHTTGTETRRGFLNKLGVATVALTASRFLPGASASAAAATGKAWTKGMALDIQFTVATKATGRVKRPYVAVWIEDAGGKTVRNLVVWVQQNRMNPRWLAELRRWTRENSSLLDTVSSATRNPGTYAVAWDGKNDKGTQLPQGDYYVCIEATREHGPYSLVREKVTVGGSAFKKTLSADNDIEAASVSFGKA</sequence>
<proteinExistence type="predicted"/>
<dbReference type="RefSeq" id="WP_380076876.1">
    <property type="nucleotide sequence ID" value="NZ_JBHRZF010000091.1"/>
</dbReference>
<name>A0ABV8A837_9DEIO</name>
<protein>
    <submittedName>
        <fullName evidence="1">DUF2271 domain-containing protein</fullName>
    </submittedName>
</protein>